<dbReference type="Pfam" id="PF03938">
    <property type="entry name" value="OmpH"/>
    <property type="match status" value="1"/>
</dbReference>
<dbReference type="SMART" id="SM00935">
    <property type="entry name" value="OmpH"/>
    <property type="match status" value="1"/>
</dbReference>
<feature type="region of interest" description="Disordered" evidence="2">
    <location>
        <begin position="1"/>
        <end position="20"/>
    </location>
</feature>
<reference evidence="3" key="1">
    <citation type="submission" date="2021-01" db="EMBL/GenBank/DDBJ databases">
        <title>Genome seq and assembly of Tabrizicola sp. KVB23.</title>
        <authorList>
            <person name="Chhetri G."/>
        </authorList>
    </citation>
    <scope>NUCLEOTIDE SEQUENCE</scope>
    <source>
        <strain evidence="3">KVB23</strain>
    </source>
</reference>
<dbReference type="Proteomes" id="UP000619033">
    <property type="component" value="Unassembled WGS sequence"/>
</dbReference>
<keyword evidence="1" id="KW-0175">Coiled coil</keyword>
<dbReference type="SUPFAM" id="SSF111384">
    <property type="entry name" value="OmpH-like"/>
    <property type="match status" value="1"/>
</dbReference>
<protein>
    <submittedName>
        <fullName evidence="3">OmpH family outer membrane protein</fullName>
    </submittedName>
</protein>
<evidence type="ECO:0000313" key="4">
    <source>
        <dbReference type="Proteomes" id="UP000619033"/>
    </source>
</evidence>
<organism evidence="3 4">
    <name type="scientific">Fuscibacter oryzae</name>
    <dbReference type="NCBI Taxonomy" id="2803939"/>
    <lineage>
        <taxon>Bacteria</taxon>
        <taxon>Pseudomonadati</taxon>
        <taxon>Pseudomonadota</taxon>
        <taxon>Alphaproteobacteria</taxon>
        <taxon>Rhodobacterales</taxon>
        <taxon>Paracoccaceae</taxon>
        <taxon>Fuscibacter</taxon>
    </lineage>
</organism>
<dbReference type="GO" id="GO:0051082">
    <property type="term" value="F:unfolded protein binding"/>
    <property type="evidence" value="ECO:0007669"/>
    <property type="project" value="InterPro"/>
</dbReference>
<evidence type="ECO:0000313" key="3">
    <source>
        <dbReference type="EMBL" id="MBL4927344.1"/>
    </source>
</evidence>
<feature type="region of interest" description="Disordered" evidence="2">
    <location>
        <begin position="166"/>
        <end position="187"/>
    </location>
</feature>
<dbReference type="EMBL" id="JAESVP010000002">
    <property type="protein sequence ID" value="MBL4927344.1"/>
    <property type="molecule type" value="Genomic_DNA"/>
</dbReference>
<dbReference type="InterPro" id="IPR005632">
    <property type="entry name" value="Chaperone_Skp"/>
</dbReference>
<sequence length="187" mass="19984">MLGLTALTTGAQTVSNPPPLRSPILTVDEERLFTESRFGKAILAARDADAAGLIAENRKIEADLEAEERALTSQRQKLTKAEFAPLSEAFNAKVEGIRKAQDAKSQELTQRFDDQRRRFSEAAVPVLGQVMAERGALAIVSKRAILIGVANVDITVEAIARLDTALGDGSTTPAQPTPPAPKPNTSP</sequence>
<dbReference type="InterPro" id="IPR024930">
    <property type="entry name" value="Skp_dom_sf"/>
</dbReference>
<evidence type="ECO:0000256" key="1">
    <source>
        <dbReference type="SAM" id="Coils"/>
    </source>
</evidence>
<dbReference type="Gene3D" id="3.30.910.20">
    <property type="entry name" value="Skp domain"/>
    <property type="match status" value="1"/>
</dbReference>
<feature type="compositionally biased region" description="Low complexity" evidence="2">
    <location>
        <begin position="1"/>
        <end position="11"/>
    </location>
</feature>
<dbReference type="RefSeq" id="WP_202658483.1">
    <property type="nucleotide sequence ID" value="NZ_JAESVP010000002.1"/>
</dbReference>
<comment type="caution">
    <text evidence="3">The sequence shown here is derived from an EMBL/GenBank/DDBJ whole genome shotgun (WGS) entry which is preliminary data.</text>
</comment>
<proteinExistence type="predicted"/>
<keyword evidence="4" id="KW-1185">Reference proteome</keyword>
<name>A0A8J7MR45_9RHOB</name>
<dbReference type="AlphaFoldDB" id="A0A8J7MR45"/>
<feature type="compositionally biased region" description="Pro residues" evidence="2">
    <location>
        <begin position="175"/>
        <end position="187"/>
    </location>
</feature>
<evidence type="ECO:0000256" key="2">
    <source>
        <dbReference type="SAM" id="MobiDB-lite"/>
    </source>
</evidence>
<feature type="coiled-coil region" evidence="1">
    <location>
        <begin position="50"/>
        <end position="81"/>
    </location>
</feature>
<gene>
    <name evidence="3" type="ORF">JI744_04420</name>
</gene>
<accession>A0A8J7MR45</accession>